<proteinExistence type="predicted"/>
<name>A0A381WKI4_9ZZZZ</name>
<gene>
    <name evidence="1" type="ORF">METZ01_LOCUS105869</name>
</gene>
<sequence length="37" mass="4238">MSDIYKSLIILFFIISFNGFSQIKTPQPSPSSELEQM</sequence>
<evidence type="ECO:0000313" key="1">
    <source>
        <dbReference type="EMBL" id="SVA53015.1"/>
    </source>
</evidence>
<dbReference type="AlphaFoldDB" id="A0A381WKI4"/>
<organism evidence="1">
    <name type="scientific">marine metagenome</name>
    <dbReference type="NCBI Taxonomy" id="408172"/>
    <lineage>
        <taxon>unclassified sequences</taxon>
        <taxon>metagenomes</taxon>
        <taxon>ecological metagenomes</taxon>
    </lineage>
</organism>
<reference evidence="1" key="1">
    <citation type="submission" date="2018-05" db="EMBL/GenBank/DDBJ databases">
        <authorList>
            <person name="Lanie J.A."/>
            <person name="Ng W.-L."/>
            <person name="Kazmierczak K.M."/>
            <person name="Andrzejewski T.M."/>
            <person name="Davidsen T.M."/>
            <person name="Wayne K.J."/>
            <person name="Tettelin H."/>
            <person name="Glass J.I."/>
            <person name="Rusch D."/>
            <person name="Podicherti R."/>
            <person name="Tsui H.-C.T."/>
            <person name="Winkler M.E."/>
        </authorList>
    </citation>
    <scope>NUCLEOTIDE SEQUENCE</scope>
</reference>
<protein>
    <submittedName>
        <fullName evidence="1">Uncharacterized protein</fullName>
    </submittedName>
</protein>
<feature type="non-terminal residue" evidence="1">
    <location>
        <position position="37"/>
    </location>
</feature>
<dbReference type="EMBL" id="UINC01012096">
    <property type="protein sequence ID" value="SVA53015.1"/>
    <property type="molecule type" value="Genomic_DNA"/>
</dbReference>
<accession>A0A381WKI4</accession>